<dbReference type="GO" id="GO:0006826">
    <property type="term" value="P:iron ion transport"/>
    <property type="evidence" value="ECO:0007669"/>
    <property type="project" value="TreeGrafter"/>
</dbReference>
<dbReference type="SUPFAM" id="SSF52343">
    <property type="entry name" value="Ferredoxin reductase-like, C-terminal NADP-linked domain"/>
    <property type="match status" value="1"/>
</dbReference>
<feature type="transmembrane region" description="Helical" evidence="8">
    <location>
        <begin position="225"/>
        <end position="242"/>
    </location>
</feature>
<dbReference type="OrthoDB" id="167398at2759"/>
<keyword evidence="11" id="KW-1185">Reference proteome</keyword>
<dbReference type="Pfam" id="PF01794">
    <property type="entry name" value="Ferric_reduct"/>
    <property type="match status" value="1"/>
</dbReference>
<feature type="transmembrane region" description="Helical" evidence="8">
    <location>
        <begin position="342"/>
        <end position="360"/>
    </location>
</feature>
<dbReference type="InterPro" id="IPR013130">
    <property type="entry name" value="Fe3_Rdtase_TM_dom"/>
</dbReference>
<feature type="transmembrane region" description="Helical" evidence="8">
    <location>
        <begin position="401"/>
        <end position="418"/>
    </location>
</feature>
<feature type="transmembrane region" description="Helical" evidence="8">
    <location>
        <begin position="305"/>
        <end position="330"/>
    </location>
</feature>
<reference evidence="10 11" key="1">
    <citation type="submission" date="2019-07" db="EMBL/GenBank/DDBJ databases">
        <title>Finished genome of Venturia effusa.</title>
        <authorList>
            <person name="Young C.A."/>
            <person name="Cox M.P."/>
            <person name="Ganley A.R.D."/>
            <person name="David W.J."/>
        </authorList>
    </citation>
    <scope>NUCLEOTIDE SEQUENCE [LARGE SCALE GENOMIC DNA]</scope>
    <source>
        <strain evidence="11">albino</strain>
    </source>
</reference>
<evidence type="ECO:0000256" key="4">
    <source>
        <dbReference type="ARBA" id="ARBA00022989"/>
    </source>
</evidence>
<dbReference type="GO" id="GO:0015677">
    <property type="term" value="P:copper ion import"/>
    <property type="evidence" value="ECO:0007669"/>
    <property type="project" value="TreeGrafter"/>
</dbReference>
<evidence type="ECO:0000256" key="3">
    <source>
        <dbReference type="ARBA" id="ARBA00022692"/>
    </source>
</evidence>
<feature type="domain" description="Ferric oxidoreductase" evidence="9">
    <location>
        <begin position="271"/>
        <end position="387"/>
    </location>
</feature>
<dbReference type="GO" id="GO:0000293">
    <property type="term" value="F:ferric-chelate reductase activity"/>
    <property type="evidence" value="ECO:0007669"/>
    <property type="project" value="TreeGrafter"/>
</dbReference>
<evidence type="ECO:0000256" key="1">
    <source>
        <dbReference type="ARBA" id="ARBA00004141"/>
    </source>
</evidence>
<gene>
    <name evidence="10" type="ORF">FKW77_007236</name>
</gene>
<feature type="transmembrane region" description="Helical" evidence="8">
    <location>
        <begin position="262"/>
        <end position="285"/>
    </location>
</feature>
<feature type="transmembrane region" description="Helical" evidence="8">
    <location>
        <begin position="163"/>
        <end position="184"/>
    </location>
</feature>
<proteinExistence type="predicted"/>
<dbReference type="Proteomes" id="UP000316270">
    <property type="component" value="Chromosome 9"/>
</dbReference>
<dbReference type="CDD" id="cd06186">
    <property type="entry name" value="NOX_Duox_like_FAD_NADP"/>
    <property type="match status" value="1"/>
</dbReference>
<dbReference type="GO" id="GO:0005886">
    <property type="term" value="C:plasma membrane"/>
    <property type="evidence" value="ECO:0007669"/>
    <property type="project" value="TreeGrafter"/>
</dbReference>
<evidence type="ECO:0000256" key="2">
    <source>
        <dbReference type="ARBA" id="ARBA00022448"/>
    </source>
</evidence>
<comment type="subcellular location">
    <subcellularLocation>
        <location evidence="1">Membrane</location>
        <topology evidence="1">Multi-pass membrane protein</topology>
    </subcellularLocation>
</comment>
<keyword evidence="4 8" id="KW-1133">Transmembrane helix</keyword>
<keyword evidence="5" id="KW-0406">Ion transport</keyword>
<evidence type="ECO:0000256" key="6">
    <source>
        <dbReference type="ARBA" id="ARBA00023136"/>
    </source>
</evidence>
<dbReference type="PANTHER" id="PTHR32361:SF9">
    <property type="entry name" value="FERRIC REDUCTASE TRANSMEMBRANE COMPONENT 3-RELATED"/>
    <property type="match status" value="1"/>
</dbReference>
<dbReference type="PANTHER" id="PTHR32361">
    <property type="entry name" value="FERRIC/CUPRIC REDUCTASE TRANSMEMBRANE COMPONENT"/>
    <property type="match status" value="1"/>
</dbReference>
<organism evidence="10 11">
    <name type="scientific">Venturia effusa</name>
    <dbReference type="NCBI Taxonomy" id="50376"/>
    <lineage>
        <taxon>Eukaryota</taxon>
        <taxon>Fungi</taxon>
        <taxon>Dikarya</taxon>
        <taxon>Ascomycota</taxon>
        <taxon>Pezizomycotina</taxon>
        <taxon>Dothideomycetes</taxon>
        <taxon>Pleosporomycetidae</taxon>
        <taxon>Venturiales</taxon>
        <taxon>Venturiaceae</taxon>
        <taxon>Venturia</taxon>
    </lineage>
</organism>
<evidence type="ECO:0000256" key="7">
    <source>
        <dbReference type="SAM" id="MobiDB-lite"/>
    </source>
</evidence>
<evidence type="ECO:0000313" key="10">
    <source>
        <dbReference type="EMBL" id="QDS73374.1"/>
    </source>
</evidence>
<feature type="region of interest" description="Disordered" evidence="7">
    <location>
        <begin position="513"/>
        <end position="536"/>
    </location>
</feature>
<evidence type="ECO:0000259" key="9">
    <source>
        <dbReference type="Pfam" id="PF01794"/>
    </source>
</evidence>
<keyword evidence="2" id="KW-0813">Transport</keyword>
<evidence type="ECO:0000256" key="5">
    <source>
        <dbReference type="ARBA" id="ARBA00023065"/>
    </source>
</evidence>
<dbReference type="GO" id="GO:0006879">
    <property type="term" value="P:intracellular iron ion homeostasis"/>
    <property type="evidence" value="ECO:0007669"/>
    <property type="project" value="TreeGrafter"/>
</dbReference>
<feature type="compositionally biased region" description="Polar residues" evidence="7">
    <location>
        <begin position="519"/>
        <end position="533"/>
    </location>
</feature>
<keyword evidence="3 8" id="KW-0812">Transmembrane</keyword>
<name>A0A517LCM5_9PEZI</name>
<dbReference type="AlphaFoldDB" id="A0A517LCM5"/>
<dbReference type="InterPro" id="IPR051410">
    <property type="entry name" value="Ferric/Cupric_Reductase"/>
</dbReference>
<feature type="transmembrane region" description="Helical" evidence="8">
    <location>
        <begin position="372"/>
        <end position="394"/>
    </location>
</feature>
<dbReference type="InterPro" id="IPR039261">
    <property type="entry name" value="FNR_nucleotide-bd"/>
</dbReference>
<evidence type="ECO:0000256" key="8">
    <source>
        <dbReference type="SAM" id="Phobius"/>
    </source>
</evidence>
<keyword evidence="6 8" id="KW-0472">Membrane</keyword>
<dbReference type="EMBL" id="CP042193">
    <property type="protein sequence ID" value="QDS73374.1"/>
    <property type="molecule type" value="Genomic_DNA"/>
</dbReference>
<accession>A0A517LCM5</accession>
<sequence>MKISWKRLVASIVPITGLGNALEAGLIGYGINRWQPRCAYSCQNALSSSLLACTIPGTQPLTTPTCYASDEAYLGTLAWCMHSRCAKLPIWEDEEWWSTLATGDRALVTTWSFEDALPKVEPNVTMMRMKPLVVVSSISDRDYMGSWNAYAESERVEKEGSKYAIIFVCLGLLVPIALSGLRFVPIPKVLLAKTTSYLVQPATWGTKHRRPIADLGICPTRGQSLFISLLVLTNLIFCFTRYPAEYVAFEQQARYRSRKSQIMVIMANRLALMALANLALLILYAGRNNFLLWITKWQRETFLLFHHWLGYMAVTGAALHAMMILYLAITSGRYAAGEYKELFWKFGTVAIVSLALILPFSVLPVRVRAYELFITCHRLLAFLALAAIFIHVYVESRDTGLHNWIYAALAALALDYSMRALRLLKNGVRFATITVVDVDYLRVDIPGLTAEGHAYIYFPTLTWRFWDNHPFSVAASFHASANAPSSRSTSSLPSVEKTGVELDGTKPSIRKSKELITGSAPSSMTSIPPSTAERNPGIPTAGLTFFIRRRDGLTARLASRVKVPVLVESSYGSLHSLRIYPNFIAVAGGVGIVTVLPLLRVHPSRSKLYWGLRTAGLLDALADDLEGIDKDVFVGQRMDVRAILEQELSGDRAKGAVVVVSGPPGLADDSTISLLNTRQGPVAGLLDYKYARENSQNTSLHQESTTTNISQTIQQPRTGLVIPVALDCRVMSSKVKMKASAAPQLTTGFPFLSLSREIRQKILFYSYDADTHVDLSEELRKPYDLCTAIAEDEMNPWYLWFKAFKNMRAWSRILEEANPLIAQDMIFVFRCREDTLQQSWNDAIKTIFLEQEESKDLSEKITQGGLLQTGKLQLRRKAIAQNFMTLLVLQAAACPLASQFVAGLKETHSNLAEELGAKVLQLETLQRGQSEALKLLSDLRI</sequence>
<protein>
    <recommendedName>
        <fullName evidence="9">Ferric oxidoreductase domain-containing protein</fullName>
    </recommendedName>
</protein>
<dbReference type="STRING" id="50376.A0A517LCM5"/>
<evidence type="ECO:0000313" key="11">
    <source>
        <dbReference type="Proteomes" id="UP000316270"/>
    </source>
</evidence>